<dbReference type="AlphaFoldDB" id="I4KG10"/>
<name>I4KG10_9PSED</name>
<accession>I4KG10</accession>
<dbReference type="InterPro" id="IPR036302">
    <property type="entry name" value="Pyosin/cloacin_T_dom_sf"/>
</dbReference>
<evidence type="ECO:0000313" key="9">
    <source>
        <dbReference type="EMBL" id="EIK63650.1"/>
    </source>
</evidence>
<dbReference type="InterPro" id="IPR044925">
    <property type="entry name" value="His-Me_finger_sf"/>
</dbReference>
<comment type="similarity">
    <text evidence="1">Belongs to the colicin/pyosin nuclease family.</text>
</comment>
<sequence length="518" mass="56713">MWERLIRPRDRERLNIGFEKIESPFFAKSYVRQSLEGYGGPFGLDELKAEFGCYGRDTHNLSEPQKRKMLEAVERGDWLLVLDEPFSPLSRDTSNRYGAITGKRVLESIYQSPQALEKPLQSRVENVQAPRNPVAEKQLHCTFTKPRTLPDGTIDYTDSGGPIPTCAVGDYGTFALLGGNETDSAGNVVLKQIRGERLPAALGTLALGGAAVAAGASCGGLCTAGAVTAGIAGSTLAGLVALLWPSSLGDSSLYTEEQLNTLKQCRTRVRLHVEQQADGALKGYGYNTQKRPDWEMIPVVQFRARGAQQVADFGDGVTLIWTPAVEPSRTSTIPPLEGAPQAPQIWIYPPTERADSILVSPIYPPEYKDFILVFPAGSGVKPLYIVLNVRKTSGRVTGQGEDLDGNWLIGAGSGEGVPVPKDVADALRGREFKSFDSFRVEFWKAASMSAIKNQFISQNLGRMRKGRAPRVHKTQRVGGRLSYELHHLVKVSEGGAVYDLDNIRVNTPRNHIDLHRNE</sequence>
<dbReference type="InterPro" id="IPR016128">
    <property type="entry name" value="Pyosin/cloacin_T_dom"/>
</dbReference>
<dbReference type="RefSeq" id="WP_003192928.1">
    <property type="nucleotide sequence ID" value="NZ_CM001513.1"/>
</dbReference>
<dbReference type="EMBL" id="AHPN01000001">
    <property type="protein sequence ID" value="EIK63650.1"/>
    <property type="molecule type" value="Genomic_DNA"/>
</dbReference>
<evidence type="ECO:0000259" key="8">
    <source>
        <dbReference type="Pfam" id="PF06958"/>
    </source>
</evidence>
<organism evidence="9 10">
    <name type="scientific">Pseudomonas lactis</name>
    <dbReference type="NCBI Taxonomy" id="1615674"/>
    <lineage>
        <taxon>Bacteria</taxon>
        <taxon>Pseudomonadati</taxon>
        <taxon>Pseudomonadota</taxon>
        <taxon>Gammaproteobacteria</taxon>
        <taxon>Pseudomonadales</taxon>
        <taxon>Pseudomonadaceae</taxon>
        <taxon>Pseudomonas</taxon>
    </lineage>
</organism>
<evidence type="ECO:0000256" key="6">
    <source>
        <dbReference type="ARBA" id="ARBA00023022"/>
    </source>
</evidence>
<dbReference type="SUPFAM" id="SSF54060">
    <property type="entry name" value="His-Me finger endonucleases"/>
    <property type="match status" value="1"/>
</dbReference>
<dbReference type="Gene3D" id="3.90.540.10">
    <property type="entry name" value="Colicin/pyocin, DNase domain"/>
    <property type="match status" value="1"/>
</dbReference>
<dbReference type="SUPFAM" id="SSF69369">
    <property type="entry name" value="Cloacin translocation domain"/>
    <property type="match status" value="1"/>
</dbReference>
<evidence type="ECO:0000313" key="10">
    <source>
        <dbReference type="Proteomes" id="UP000003213"/>
    </source>
</evidence>
<dbReference type="GO" id="GO:0004519">
    <property type="term" value="F:endonuclease activity"/>
    <property type="evidence" value="ECO:0007669"/>
    <property type="project" value="UniProtKB-KW"/>
</dbReference>
<dbReference type="GO" id="GO:0019835">
    <property type="term" value="P:cytolysis"/>
    <property type="evidence" value="ECO:0007669"/>
    <property type="project" value="InterPro"/>
</dbReference>
<dbReference type="InterPro" id="IPR037146">
    <property type="entry name" value="Colicin/pyocin_DNase_dom_sf"/>
</dbReference>
<dbReference type="Pfam" id="PF21431">
    <property type="entry name" value="Col-Pyo_DNase"/>
    <property type="match status" value="1"/>
</dbReference>
<evidence type="ECO:0000256" key="7">
    <source>
        <dbReference type="ARBA" id="ARBA00023048"/>
    </source>
</evidence>
<evidence type="ECO:0000256" key="3">
    <source>
        <dbReference type="ARBA" id="ARBA00022722"/>
    </source>
</evidence>
<dbReference type="Proteomes" id="UP000003213">
    <property type="component" value="Chromosome"/>
</dbReference>
<evidence type="ECO:0000256" key="1">
    <source>
        <dbReference type="ARBA" id="ARBA00006811"/>
    </source>
</evidence>
<feature type="domain" description="Pyosin/cloacin translocation" evidence="8">
    <location>
        <begin position="255"/>
        <end position="386"/>
    </location>
</feature>
<comment type="caution">
    <text evidence="9">The sequence shown here is derived from an EMBL/GenBank/DDBJ whole genome shotgun (WGS) entry which is preliminary data.</text>
</comment>
<keyword evidence="4" id="KW-0255">Endonuclease</keyword>
<dbReference type="PATRIC" id="fig|1038924.3.peg.3619"/>
<proteinExistence type="inferred from homology"/>
<dbReference type="GO" id="GO:0042742">
    <property type="term" value="P:defense response to bacterium"/>
    <property type="evidence" value="ECO:0007669"/>
    <property type="project" value="UniProtKB-KW"/>
</dbReference>
<keyword evidence="2" id="KW-0929">Antimicrobial</keyword>
<dbReference type="Pfam" id="PF06958">
    <property type="entry name" value="Pyocin_S"/>
    <property type="match status" value="1"/>
</dbReference>
<dbReference type="GO" id="GO:0016787">
    <property type="term" value="F:hydrolase activity"/>
    <property type="evidence" value="ECO:0007669"/>
    <property type="project" value="UniProtKB-KW"/>
</dbReference>
<dbReference type="HOGENOM" id="CLU_038673_2_0_6"/>
<protein>
    <submittedName>
        <fullName evidence="9">S-type pyocin family protein</fullName>
    </submittedName>
</protein>
<evidence type="ECO:0000256" key="4">
    <source>
        <dbReference type="ARBA" id="ARBA00022759"/>
    </source>
</evidence>
<keyword evidence="3" id="KW-0540">Nuclease</keyword>
<reference evidence="9 10" key="1">
    <citation type="journal article" date="2012" name="PLoS Genet.">
        <title>Comparative Genomics of Plant-Associated Pseudomonas spp.: Insights into Diversity and Inheritance of Traits Involved in Multitrophic Interactions.</title>
        <authorList>
            <person name="Loper J.E."/>
            <person name="Hassan K.A."/>
            <person name="Mavrodi D.V."/>
            <person name="Davis E.W.II."/>
            <person name="Lim C.K."/>
            <person name="Shaffer B.T."/>
            <person name="Elbourne L.D."/>
            <person name="Stockwell V.O."/>
            <person name="Hartney S.L."/>
            <person name="Breakwell K."/>
            <person name="Henkels M.D."/>
            <person name="Tetu S.G."/>
            <person name="Rangel L.I."/>
            <person name="Kidarsa T.A."/>
            <person name="Wilson N.L."/>
            <person name="van de Mortel J.E."/>
            <person name="Song C."/>
            <person name="Blumhagen R."/>
            <person name="Radune D."/>
            <person name="Hostetler J.B."/>
            <person name="Brinkac L.M."/>
            <person name="Durkin A.S."/>
            <person name="Kluepfel D.A."/>
            <person name="Wechter W.P."/>
            <person name="Anderson A.J."/>
            <person name="Kim Y.C."/>
            <person name="Pierson L.S.III."/>
            <person name="Pierson E.A."/>
            <person name="Lindow S.E."/>
            <person name="Kobayashi D.Y."/>
            <person name="Raaijmakers J.M."/>
            <person name="Weller D.M."/>
            <person name="Thomashow L.S."/>
            <person name="Allen A.E."/>
            <person name="Paulsen I.T."/>
        </authorList>
    </citation>
    <scope>NUCLEOTIDE SEQUENCE [LARGE SCALE GENOMIC DNA]</scope>
    <source>
        <strain evidence="9 10">SS101</strain>
    </source>
</reference>
<dbReference type="GO" id="GO:0031640">
    <property type="term" value="P:killing of cells of another organism"/>
    <property type="evidence" value="ECO:0007669"/>
    <property type="project" value="UniProtKB-KW"/>
</dbReference>
<keyword evidence="6" id="KW-0044">Antibiotic</keyword>
<evidence type="ECO:0000256" key="2">
    <source>
        <dbReference type="ARBA" id="ARBA00022529"/>
    </source>
</evidence>
<dbReference type="GO" id="GO:0005102">
    <property type="term" value="F:signaling receptor binding"/>
    <property type="evidence" value="ECO:0007669"/>
    <property type="project" value="InterPro"/>
</dbReference>
<keyword evidence="5" id="KW-0378">Hydrolase</keyword>
<dbReference type="PRINTS" id="PR01300">
    <property type="entry name" value="PYOCINKILLER"/>
</dbReference>
<keyword evidence="7" id="KW-0078">Bacteriocin</keyword>
<dbReference type="InterPro" id="IPR003060">
    <property type="entry name" value="Pyocin_killer"/>
</dbReference>
<gene>
    <name evidence="9" type="ORF">PflSS101_3748</name>
</gene>
<evidence type="ECO:0000256" key="5">
    <source>
        <dbReference type="ARBA" id="ARBA00022801"/>
    </source>
</evidence>